<proteinExistence type="predicted"/>
<evidence type="ECO:0000313" key="5">
    <source>
        <dbReference type="Proteomes" id="UP000199469"/>
    </source>
</evidence>
<keyword evidence="5" id="KW-1185">Reference proteome</keyword>
<dbReference type="EMBL" id="FOIU01000004">
    <property type="protein sequence ID" value="SEW48647.1"/>
    <property type="molecule type" value="Genomic_DNA"/>
</dbReference>
<dbReference type="OrthoDB" id="1345084at2"/>
<sequence length="233" mass="25560">MKSLYLLCLALGSSAFAQTITFNGCHNLFDADNTFIFNKIGVDAYNKNIYMTTPINDQQSCSGLGICEFKIQWNNALTRWEFLADEGYGTFTNPLLIYYNSTGNNNFVGNPPSITFGTWVENTAVTQPAGGCGGNLTPSNSTMTGDVHSTSLAVSDVKADSKIQIFPNPVADVIRISGIDNGQSVQIYNMAGQLVKSEVFDQKINVSQLTSGIYLLKINTKNFQTHEFKFVKK</sequence>
<protein>
    <submittedName>
        <fullName evidence="4">Por secretion system C-terminal sorting domain-containing protein</fullName>
    </submittedName>
</protein>
<keyword evidence="1 2" id="KW-0732">Signal</keyword>
<dbReference type="AlphaFoldDB" id="A0A1I0S213"/>
<name>A0A1I0S213_9FLAO</name>
<dbReference type="Proteomes" id="UP000199469">
    <property type="component" value="Unassembled WGS sequence"/>
</dbReference>
<evidence type="ECO:0000256" key="1">
    <source>
        <dbReference type="ARBA" id="ARBA00022729"/>
    </source>
</evidence>
<gene>
    <name evidence="4" type="ORF">SAMN05421841_3855</name>
</gene>
<accession>A0A1I0S213</accession>
<evidence type="ECO:0000259" key="3">
    <source>
        <dbReference type="Pfam" id="PF18962"/>
    </source>
</evidence>
<dbReference type="STRING" id="356305.SAMN05421841_3855"/>
<feature type="domain" description="Secretion system C-terminal sorting" evidence="3">
    <location>
        <begin position="165"/>
        <end position="226"/>
    </location>
</feature>
<dbReference type="RefSeq" id="WP_089795535.1">
    <property type="nucleotide sequence ID" value="NZ_FOIU01000004.1"/>
</dbReference>
<evidence type="ECO:0000256" key="2">
    <source>
        <dbReference type="SAM" id="SignalP"/>
    </source>
</evidence>
<dbReference type="InterPro" id="IPR026444">
    <property type="entry name" value="Secre_tail"/>
</dbReference>
<reference evidence="5" key="1">
    <citation type="submission" date="2016-10" db="EMBL/GenBank/DDBJ databases">
        <authorList>
            <person name="Varghese N."/>
            <person name="Submissions S."/>
        </authorList>
    </citation>
    <scope>NUCLEOTIDE SEQUENCE [LARGE SCALE GENOMIC DNA]</scope>
    <source>
        <strain evidence="5">DSM 17724</strain>
    </source>
</reference>
<feature type="chain" id="PRO_5011446551" evidence="2">
    <location>
        <begin position="18"/>
        <end position="233"/>
    </location>
</feature>
<evidence type="ECO:0000313" key="4">
    <source>
        <dbReference type="EMBL" id="SEW48647.1"/>
    </source>
</evidence>
<dbReference type="NCBIfam" id="TIGR04183">
    <property type="entry name" value="Por_Secre_tail"/>
    <property type="match status" value="1"/>
</dbReference>
<feature type="signal peptide" evidence="2">
    <location>
        <begin position="1"/>
        <end position="17"/>
    </location>
</feature>
<organism evidence="4 5">
    <name type="scientific">Chryseobacterium wanjuense</name>
    <dbReference type="NCBI Taxonomy" id="356305"/>
    <lineage>
        <taxon>Bacteria</taxon>
        <taxon>Pseudomonadati</taxon>
        <taxon>Bacteroidota</taxon>
        <taxon>Flavobacteriia</taxon>
        <taxon>Flavobacteriales</taxon>
        <taxon>Weeksellaceae</taxon>
        <taxon>Chryseobacterium group</taxon>
        <taxon>Chryseobacterium</taxon>
    </lineage>
</organism>
<dbReference type="Pfam" id="PF18962">
    <property type="entry name" value="Por_Secre_tail"/>
    <property type="match status" value="1"/>
</dbReference>